<dbReference type="EMBL" id="REGN01007508">
    <property type="protein sequence ID" value="RNA06052.1"/>
    <property type="molecule type" value="Genomic_DNA"/>
</dbReference>
<evidence type="ECO:0000313" key="1">
    <source>
        <dbReference type="EMBL" id="RNA06052.1"/>
    </source>
</evidence>
<evidence type="ECO:0000313" key="2">
    <source>
        <dbReference type="Proteomes" id="UP000276133"/>
    </source>
</evidence>
<gene>
    <name evidence="1" type="ORF">BpHYR1_032346</name>
</gene>
<protein>
    <submittedName>
        <fullName evidence="1">Uncharacterized protein</fullName>
    </submittedName>
</protein>
<name>A0A3M7Q4C9_BRAPC</name>
<keyword evidence="2" id="KW-1185">Reference proteome</keyword>
<comment type="caution">
    <text evidence="1">The sequence shown here is derived from an EMBL/GenBank/DDBJ whole genome shotgun (WGS) entry which is preliminary data.</text>
</comment>
<reference evidence="1 2" key="1">
    <citation type="journal article" date="2018" name="Sci. Rep.">
        <title>Genomic signatures of local adaptation to the degree of environmental predictability in rotifers.</title>
        <authorList>
            <person name="Franch-Gras L."/>
            <person name="Hahn C."/>
            <person name="Garcia-Roger E.M."/>
            <person name="Carmona M.J."/>
            <person name="Serra M."/>
            <person name="Gomez A."/>
        </authorList>
    </citation>
    <scope>NUCLEOTIDE SEQUENCE [LARGE SCALE GENOMIC DNA]</scope>
    <source>
        <strain evidence="1">HYR1</strain>
    </source>
</reference>
<accession>A0A3M7Q4C9</accession>
<dbReference type="Proteomes" id="UP000276133">
    <property type="component" value="Unassembled WGS sequence"/>
</dbReference>
<organism evidence="1 2">
    <name type="scientific">Brachionus plicatilis</name>
    <name type="common">Marine rotifer</name>
    <name type="synonym">Brachionus muelleri</name>
    <dbReference type="NCBI Taxonomy" id="10195"/>
    <lineage>
        <taxon>Eukaryota</taxon>
        <taxon>Metazoa</taxon>
        <taxon>Spiralia</taxon>
        <taxon>Gnathifera</taxon>
        <taxon>Rotifera</taxon>
        <taxon>Eurotatoria</taxon>
        <taxon>Monogononta</taxon>
        <taxon>Pseudotrocha</taxon>
        <taxon>Ploima</taxon>
        <taxon>Brachionidae</taxon>
        <taxon>Brachionus</taxon>
    </lineage>
</organism>
<dbReference type="AlphaFoldDB" id="A0A3M7Q4C9"/>
<sequence length="67" mass="8191">MFKHSCLFRKIYVFESSANYSSFSELKRTSQPQNSRGDFKISNKNKYKKLQKIIYVLNRNYSVRFYY</sequence>
<proteinExistence type="predicted"/>